<accession>A0A7D9D2C8</accession>
<dbReference type="AlphaFoldDB" id="A0A7D9D2C8"/>
<dbReference type="PANTHER" id="PTHR36508">
    <property type="entry name" value="PROTEIN SLYX"/>
    <property type="match status" value="1"/>
</dbReference>
<dbReference type="InterPro" id="IPR007236">
    <property type="entry name" value="SlyX"/>
</dbReference>
<keyword evidence="1" id="KW-0175">Coiled coil</keyword>
<dbReference type="EMBL" id="LR633967">
    <property type="protein sequence ID" value="VUX55450.1"/>
    <property type="molecule type" value="Genomic_DNA"/>
</dbReference>
<name>A0A7D9D2C8_9GAMM</name>
<evidence type="ECO:0000256" key="1">
    <source>
        <dbReference type="SAM" id="Coils"/>
    </source>
</evidence>
<protein>
    <submittedName>
        <fullName evidence="2">Protein SlyX homolog</fullName>
    </submittedName>
</protein>
<dbReference type="Pfam" id="PF04102">
    <property type="entry name" value="SlyX"/>
    <property type="match status" value="1"/>
</dbReference>
<evidence type="ECO:0000313" key="2">
    <source>
        <dbReference type="EMBL" id="VUX55450.1"/>
    </source>
</evidence>
<feature type="coiled-coil region" evidence="1">
    <location>
        <begin position="23"/>
        <end position="57"/>
    </location>
</feature>
<proteinExistence type="predicted"/>
<gene>
    <name evidence="2" type="primary">slyX</name>
    <name evidence="2" type="ORF">JTBM06_V1_30010</name>
</gene>
<sequence>MTSVDDEKIIDIETQLAHQEHLLSALNDALSNQQAQIADLEQLCRSLVERIRTLSEAGPGNGNDENQPPHY</sequence>
<dbReference type="Gene3D" id="1.20.5.300">
    <property type="match status" value="1"/>
</dbReference>
<dbReference type="PANTHER" id="PTHR36508:SF1">
    <property type="entry name" value="PROTEIN SLYX"/>
    <property type="match status" value="1"/>
</dbReference>
<organism evidence="2">
    <name type="scientific">uncultured Woeseiaceae bacterium</name>
    <dbReference type="NCBI Taxonomy" id="1983305"/>
    <lineage>
        <taxon>Bacteria</taxon>
        <taxon>Pseudomonadati</taxon>
        <taxon>Pseudomonadota</taxon>
        <taxon>Gammaproteobacteria</taxon>
        <taxon>Woeseiales</taxon>
        <taxon>Woeseiaceae</taxon>
        <taxon>environmental samples</taxon>
    </lineage>
</organism>
<reference evidence="2" key="1">
    <citation type="submission" date="2019-07" db="EMBL/GenBank/DDBJ databases">
        <authorList>
            <person name="Weber M."/>
            <person name="Kostadinov I."/>
            <person name="Kostadinov D I."/>
        </authorList>
    </citation>
    <scope>NUCLEOTIDE SEQUENCE</scope>
    <source>
        <strain evidence="2">Gfbio:sag-sample-m06:053724c1-46a9-4a36-b237-ea2bf867836b</strain>
    </source>
</reference>